<keyword evidence="2 4" id="KW-0689">Ribosomal protein</keyword>
<evidence type="ECO:0000259" key="5">
    <source>
        <dbReference type="SMART" id="SM01386"/>
    </source>
</evidence>
<dbReference type="InterPro" id="IPR023029">
    <property type="entry name" value="Ribosomal_uS15_arc_euk"/>
</dbReference>
<dbReference type="SMART" id="SM01387">
    <property type="entry name" value="Ribosomal_S15"/>
    <property type="match status" value="1"/>
</dbReference>
<dbReference type="Pfam" id="PF08069">
    <property type="entry name" value="Ribosomal_S13_N"/>
    <property type="match status" value="1"/>
</dbReference>
<dbReference type="PANTHER" id="PTHR11885:SF6">
    <property type="entry name" value="SMALL RIBOSOMAL SUBUNIT PROTEIN US15"/>
    <property type="match status" value="1"/>
</dbReference>
<dbReference type="PROSITE" id="PS00362">
    <property type="entry name" value="RIBOSOMAL_S15"/>
    <property type="match status" value="1"/>
</dbReference>
<dbReference type="EMBL" id="DF841965">
    <property type="protein sequence ID" value="GAT45933.1"/>
    <property type="molecule type" value="Genomic_DNA"/>
</dbReference>
<dbReference type="GO" id="GO:0005840">
    <property type="term" value="C:ribosome"/>
    <property type="evidence" value="ECO:0007669"/>
    <property type="project" value="UniProtKB-KW"/>
</dbReference>
<dbReference type="InterPro" id="IPR009068">
    <property type="entry name" value="uS15_NS1_RNA-bd_sf"/>
</dbReference>
<dbReference type="SMART" id="SM01386">
    <property type="entry name" value="Ribosomal_S13_N"/>
    <property type="match status" value="1"/>
</dbReference>
<evidence type="ECO:0000256" key="4">
    <source>
        <dbReference type="RuleBase" id="RU003919"/>
    </source>
</evidence>
<reference evidence="6" key="1">
    <citation type="submission" date="2014-09" db="EMBL/GenBank/DDBJ databases">
        <title>Genome sequence of the luminous mushroom Mycena chlorophos for searching fungal bioluminescence genes.</title>
        <authorList>
            <person name="Tanaka Y."/>
            <person name="Kasuga D."/>
            <person name="Oba Y."/>
            <person name="Hase S."/>
            <person name="Sato K."/>
            <person name="Oba Y."/>
            <person name="Sakakibara Y."/>
        </authorList>
    </citation>
    <scope>NUCLEOTIDE SEQUENCE</scope>
</reference>
<evidence type="ECO:0000256" key="3">
    <source>
        <dbReference type="ARBA" id="ARBA00023274"/>
    </source>
</evidence>
<dbReference type="HAMAP" id="MF_01343_A">
    <property type="entry name" value="Ribosomal_uS15_A"/>
    <property type="match status" value="1"/>
</dbReference>
<dbReference type="Pfam" id="PF00312">
    <property type="entry name" value="Ribosomal_S15"/>
    <property type="match status" value="1"/>
</dbReference>
<organism evidence="6 7">
    <name type="scientific">Mycena chlorophos</name>
    <name type="common">Agaric fungus</name>
    <name type="synonym">Agaricus chlorophos</name>
    <dbReference type="NCBI Taxonomy" id="658473"/>
    <lineage>
        <taxon>Eukaryota</taxon>
        <taxon>Fungi</taxon>
        <taxon>Dikarya</taxon>
        <taxon>Basidiomycota</taxon>
        <taxon>Agaricomycotina</taxon>
        <taxon>Agaricomycetes</taxon>
        <taxon>Agaricomycetidae</taxon>
        <taxon>Agaricales</taxon>
        <taxon>Marasmiineae</taxon>
        <taxon>Mycenaceae</taxon>
        <taxon>Mycena</taxon>
    </lineage>
</organism>
<gene>
    <name evidence="6" type="ORF">MCHLO_03482</name>
</gene>
<keyword evidence="7" id="KW-1185">Reference proteome</keyword>
<dbReference type="NCBIfam" id="NF006331">
    <property type="entry name" value="PRK08561.1"/>
    <property type="match status" value="1"/>
</dbReference>
<comment type="similarity">
    <text evidence="1 4">Belongs to the universal ribosomal protein uS15 family.</text>
</comment>
<dbReference type="InterPro" id="IPR012606">
    <property type="entry name" value="Ribosomal_uS15_N"/>
</dbReference>
<evidence type="ECO:0000313" key="6">
    <source>
        <dbReference type="EMBL" id="GAT45933.1"/>
    </source>
</evidence>
<dbReference type="Gene3D" id="4.10.860.130">
    <property type="match status" value="1"/>
</dbReference>
<sequence length="233" mass="26377">MRRLRRCTTSKQSRVIDKQASTRLQCTVGCERVDVERGTGGAAEQQVQTVQYQSHTVLDWVCSSFRQPPRPFPQDPPKTQPNMGRMHAPGKGISSSALPYRRAPPTWLKTTPEEVVEHIVKLARKGLTPSQIGVTLRDSHGIPQVRFLTGNKILRILKGQGLGPSVPEDLWHLIKKAVAVRKHLETNRKDKDSKFRLILIESRIHRLARYYKTKQQIPPTFKYDSATASTLIA</sequence>
<protein>
    <submittedName>
        <fullName evidence="6">Ribosomal protein S13</fullName>
    </submittedName>
</protein>
<dbReference type="Gene3D" id="1.10.287.10">
    <property type="entry name" value="S15/NS1, RNA-binding"/>
    <property type="match status" value="1"/>
</dbReference>
<dbReference type="Proteomes" id="UP000815677">
    <property type="component" value="Unassembled WGS sequence"/>
</dbReference>
<keyword evidence="3 4" id="KW-0687">Ribonucleoprotein</keyword>
<evidence type="ECO:0000313" key="7">
    <source>
        <dbReference type="Proteomes" id="UP000815677"/>
    </source>
</evidence>
<dbReference type="SUPFAM" id="SSF47060">
    <property type="entry name" value="S15/NS1 RNA-binding domain"/>
    <property type="match status" value="1"/>
</dbReference>
<evidence type="ECO:0000256" key="2">
    <source>
        <dbReference type="ARBA" id="ARBA00022980"/>
    </source>
</evidence>
<dbReference type="PANTHER" id="PTHR11885">
    <property type="entry name" value="RIBOSOMAL PROTEIN S15P/S13E"/>
    <property type="match status" value="1"/>
</dbReference>
<dbReference type="CDD" id="cd00353">
    <property type="entry name" value="Ribosomal_S15p_S13e"/>
    <property type="match status" value="1"/>
</dbReference>
<feature type="domain" description="Small ribosomal subunit protein uS15 N-terminal" evidence="5">
    <location>
        <begin position="83"/>
        <end position="142"/>
    </location>
</feature>
<proteinExistence type="inferred from homology"/>
<evidence type="ECO:0000256" key="1">
    <source>
        <dbReference type="ARBA" id="ARBA00008434"/>
    </source>
</evidence>
<accession>A0ABQ0L4E6</accession>
<name>A0ABQ0L4E6_MYCCL</name>
<dbReference type="InterPro" id="IPR000589">
    <property type="entry name" value="Ribosomal_uS15"/>
</dbReference>